<evidence type="ECO:0000313" key="3">
    <source>
        <dbReference type="EMBL" id="VTR97546.1"/>
    </source>
</evidence>
<keyword evidence="2" id="KW-0378">Hydrolase</keyword>
<evidence type="ECO:0000256" key="1">
    <source>
        <dbReference type="ARBA" id="ARBA00005953"/>
    </source>
</evidence>
<dbReference type="EMBL" id="LR593886">
    <property type="protein sequence ID" value="VTR97546.1"/>
    <property type="molecule type" value="Genomic_DNA"/>
</dbReference>
<reference evidence="3 4" key="1">
    <citation type="submission" date="2019-05" db="EMBL/GenBank/DDBJ databases">
        <authorList>
            <consortium name="Science for Life Laboratories"/>
        </authorList>
    </citation>
    <scope>NUCLEOTIDE SEQUENCE [LARGE SCALE GENOMIC DNA]</scope>
    <source>
        <strain evidence="3">Soil9</strain>
    </source>
</reference>
<protein>
    <submittedName>
        <fullName evidence="3">Uncharacterized protein</fullName>
    </submittedName>
</protein>
<dbReference type="PANTHER" id="PTHR31793">
    <property type="entry name" value="4-HYDROXYBENZOYL-COA THIOESTERASE FAMILY MEMBER"/>
    <property type="match status" value="1"/>
</dbReference>
<dbReference type="InterPro" id="IPR029069">
    <property type="entry name" value="HotDog_dom_sf"/>
</dbReference>
<name>A0A6P2DAF6_9BACT</name>
<dbReference type="Gene3D" id="3.10.129.10">
    <property type="entry name" value="Hotdog Thioesterase"/>
    <property type="match status" value="1"/>
</dbReference>
<dbReference type="InterPro" id="IPR006684">
    <property type="entry name" value="YbgC/YbaW"/>
</dbReference>
<organism evidence="3 4">
    <name type="scientific">Gemmata massiliana</name>
    <dbReference type="NCBI Taxonomy" id="1210884"/>
    <lineage>
        <taxon>Bacteria</taxon>
        <taxon>Pseudomonadati</taxon>
        <taxon>Planctomycetota</taxon>
        <taxon>Planctomycetia</taxon>
        <taxon>Gemmatales</taxon>
        <taxon>Gemmataceae</taxon>
        <taxon>Gemmata</taxon>
    </lineage>
</organism>
<dbReference type="Proteomes" id="UP000464178">
    <property type="component" value="Chromosome"/>
</dbReference>
<dbReference type="AlphaFoldDB" id="A0A6P2DAF6"/>
<accession>A0A6P2DAF6</accession>
<dbReference type="GO" id="GO:0047617">
    <property type="term" value="F:fatty acyl-CoA hydrolase activity"/>
    <property type="evidence" value="ECO:0007669"/>
    <property type="project" value="TreeGrafter"/>
</dbReference>
<comment type="similarity">
    <text evidence="1">Belongs to the 4-hydroxybenzoyl-CoA thioesterase family.</text>
</comment>
<dbReference type="InterPro" id="IPR050563">
    <property type="entry name" value="4-hydroxybenzoyl-CoA_TE"/>
</dbReference>
<dbReference type="RefSeq" id="WP_162671253.1">
    <property type="nucleotide sequence ID" value="NZ_LR593886.1"/>
</dbReference>
<dbReference type="KEGG" id="gms:SOIL9_06630"/>
<dbReference type="PANTHER" id="PTHR31793:SF27">
    <property type="entry name" value="NOVEL THIOESTERASE SUPERFAMILY DOMAIN AND SAPOSIN A-TYPE DOMAIN CONTAINING PROTEIN (0610012H03RIK)"/>
    <property type="match status" value="1"/>
</dbReference>
<sequence length="139" mass="15827">MTTPFSITRRVEFGDTDMAGIMHFSNFFRFMEVAETDFLRARGLSVSWIEDGVKWGFPRVSVTCDYQKPAKFSDVLTIAVRLEKLGKKSVGYRFDFTNQRGEPVAVGRMTSVYCRGTNSDQIESLEIPARVREILEGQP</sequence>
<dbReference type="Pfam" id="PF13279">
    <property type="entry name" value="4HBT_2"/>
    <property type="match status" value="1"/>
</dbReference>
<evidence type="ECO:0000313" key="4">
    <source>
        <dbReference type="Proteomes" id="UP000464178"/>
    </source>
</evidence>
<proteinExistence type="inferred from homology"/>
<gene>
    <name evidence="3" type="ORF">SOIL9_06630</name>
</gene>
<dbReference type="CDD" id="cd00586">
    <property type="entry name" value="4HBT"/>
    <property type="match status" value="1"/>
</dbReference>
<dbReference type="PIRSF" id="PIRSF003230">
    <property type="entry name" value="YbgC"/>
    <property type="match status" value="1"/>
</dbReference>
<keyword evidence="4" id="KW-1185">Reference proteome</keyword>
<evidence type="ECO:0000256" key="2">
    <source>
        <dbReference type="ARBA" id="ARBA00022801"/>
    </source>
</evidence>
<dbReference type="SUPFAM" id="SSF54637">
    <property type="entry name" value="Thioesterase/thiol ester dehydrase-isomerase"/>
    <property type="match status" value="1"/>
</dbReference>